<feature type="domain" description="Telomere resolvase ResT/TelK catalytic" evidence="1">
    <location>
        <begin position="216"/>
        <end position="400"/>
    </location>
</feature>
<organism evidence="2 3">
    <name type="scientific">Trichormus variabilis NIES-23</name>
    <dbReference type="NCBI Taxonomy" id="1973479"/>
    <lineage>
        <taxon>Bacteria</taxon>
        <taxon>Bacillati</taxon>
        <taxon>Cyanobacteriota</taxon>
        <taxon>Cyanophyceae</taxon>
        <taxon>Nostocales</taxon>
        <taxon>Nostocaceae</taxon>
        <taxon>Trichormus</taxon>
    </lineage>
</organism>
<geneLocation type="plasmid" evidence="2">
    <name>plasmid5</name>
</geneLocation>
<reference evidence="2 3" key="1">
    <citation type="submission" date="2017-06" db="EMBL/GenBank/DDBJ databases">
        <title>Genome sequencing of cyanobaciteial culture collection at National Institute for Environmental Studies (NIES).</title>
        <authorList>
            <person name="Hirose Y."/>
            <person name="Shimura Y."/>
            <person name="Fujisawa T."/>
            <person name="Nakamura Y."/>
            <person name="Kawachi M."/>
        </authorList>
    </citation>
    <scope>NUCLEOTIDE SEQUENCE [LARGE SCALE GENOMIC DNA]</scope>
    <source>
        <strain evidence="2 3">NIES-23</strain>
        <plasmid evidence="3">Plasmid Plasmid5 dna</plasmid>
    </source>
</reference>
<evidence type="ECO:0000313" key="2">
    <source>
        <dbReference type="EMBL" id="BAY73585.1"/>
    </source>
</evidence>
<dbReference type="Pfam" id="PF16684">
    <property type="entry name" value="ResT-TelK_cat"/>
    <property type="match status" value="1"/>
</dbReference>
<dbReference type="Gene3D" id="1.10.443.30">
    <property type="entry name" value="Telomere resolvase"/>
    <property type="match status" value="1"/>
</dbReference>
<dbReference type="InterPro" id="IPR038280">
    <property type="entry name" value="ResT/TelK_cat_sf"/>
</dbReference>
<evidence type="ECO:0000313" key="3">
    <source>
        <dbReference type="Proteomes" id="UP000217507"/>
    </source>
</evidence>
<dbReference type="EMBL" id="AP018221">
    <property type="protein sequence ID" value="BAY73585.1"/>
    <property type="molecule type" value="Genomic_DNA"/>
</dbReference>
<sequence length="605" mass="69373">MTLNELKTQAQQLGITKETVKTFGNLSAKATWQAAIDSRNEQEAYEKARERMNKESYGVEHLPESPINQEFIDASNEFYSEQELAEINNQDYMDNALVIPTRHDQIIEGTETKKAANQAVADHVATLTNVETIKTVMNAHHDWLVARASKTSLKGDFGQLANMISELVADSYPEHLKADYKGYPNHLAVAMARTWSNTHREAQTVPDDNDPLPAPKLDANYYIDWAKNRLQSQDWRELLIAIAFLTGRRPNEIAIITQWEPYDEFSMLYRGLSKKPELDTQVIGATLHDATEIYEAVCRLRKMHGFEKCYEVYQETDDIVLARDKFNSSYNGGTGGLSAFFKSVFNEFQGDAVRNCRDFYVCVNFAIHQEKYQCSIQDSLKFCQKIIGHVNTGESLNYTKFKFSSLPNIDLFPENYLSIASYTVPENEKTKEVKMVSFDILAHQDWVDNANIESRFLKIYSENNGDIQEVIKQIDLMLSTGKGLNHAVKRPSKVTENLEKVLESIADYNRFLMNDHSQLETHKLYLYVSKSSILNIYTECEGKQPAPITLQEFYEKNTDKINDANIWCQPDDKRINNYHLRVAKDGKNNNKEIVFDAIKAIYLNK</sequence>
<protein>
    <recommendedName>
        <fullName evidence="1">Telomere resolvase ResT/TelK catalytic domain-containing protein</fullName>
    </recommendedName>
</protein>
<proteinExistence type="predicted"/>
<dbReference type="Proteomes" id="UP000217507">
    <property type="component" value="Plasmid Plasmid5 dna"/>
</dbReference>
<evidence type="ECO:0000259" key="1">
    <source>
        <dbReference type="Pfam" id="PF16684"/>
    </source>
</evidence>
<keyword evidence="2" id="KW-0614">Plasmid</keyword>
<accession>A0A1Z4KX90</accession>
<dbReference type="AlphaFoldDB" id="A0A1Z4KX90"/>
<name>A0A1Z4KX90_ANAVA</name>
<gene>
    <name evidence="2" type="ORF">NIES23_64370</name>
</gene>
<dbReference type="InterPro" id="IPR032047">
    <property type="entry name" value="ResT/TelK_cat"/>
</dbReference>